<evidence type="ECO:0000313" key="5">
    <source>
        <dbReference type="Proteomes" id="UP001150904"/>
    </source>
</evidence>
<dbReference type="PANTHER" id="PTHR42760">
    <property type="entry name" value="SHORT-CHAIN DEHYDROGENASES/REDUCTASES FAMILY MEMBER"/>
    <property type="match status" value="1"/>
</dbReference>
<dbReference type="FunFam" id="3.40.50.720:FF:000084">
    <property type="entry name" value="Short-chain dehydrogenase reductase"/>
    <property type="match status" value="1"/>
</dbReference>
<reference evidence="4" key="1">
    <citation type="submission" date="2022-12" db="EMBL/GenBank/DDBJ databases">
        <authorList>
            <person name="Petersen C."/>
        </authorList>
    </citation>
    <scope>NUCLEOTIDE SEQUENCE</scope>
    <source>
        <strain evidence="4">IBT 15544</strain>
    </source>
</reference>
<keyword evidence="5" id="KW-1185">Reference proteome</keyword>
<dbReference type="GO" id="GO:0016616">
    <property type="term" value="F:oxidoreductase activity, acting on the CH-OH group of donors, NAD or NADP as acceptor"/>
    <property type="evidence" value="ECO:0007669"/>
    <property type="project" value="TreeGrafter"/>
</dbReference>
<dbReference type="Proteomes" id="UP001150904">
    <property type="component" value="Unassembled WGS sequence"/>
</dbReference>
<evidence type="ECO:0000256" key="2">
    <source>
        <dbReference type="ARBA" id="ARBA00022857"/>
    </source>
</evidence>
<evidence type="ECO:0000256" key="1">
    <source>
        <dbReference type="ARBA" id="ARBA00006484"/>
    </source>
</evidence>
<dbReference type="CDD" id="cd05233">
    <property type="entry name" value="SDR_c"/>
    <property type="match status" value="1"/>
</dbReference>
<dbReference type="InterPro" id="IPR020904">
    <property type="entry name" value="Sc_DH/Rdtase_CS"/>
</dbReference>
<dbReference type="EMBL" id="JAPQKR010000016">
    <property type="protein sequence ID" value="KAJ5190399.1"/>
    <property type="molecule type" value="Genomic_DNA"/>
</dbReference>
<dbReference type="GeneID" id="83183741"/>
<proteinExistence type="inferred from homology"/>
<dbReference type="GO" id="GO:0048038">
    <property type="term" value="F:quinone binding"/>
    <property type="evidence" value="ECO:0007669"/>
    <property type="project" value="TreeGrafter"/>
</dbReference>
<dbReference type="PRINTS" id="PR00081">
    <property type="entry name" value="GDHRDH"/>
</dbReference>
<dbReference type="PRINTS" id="PR00080">
    <property type="entry name" value="SDRFAMILY"/>
</dbReference>
<dbReference type="PROSITE" id="PS00061">
    <property type="entry name" value="ADH_SHORT"/>
    <property type="match status" value="1"/>
</dbReference>
<dbReference type="GO" id="GO:0006633">
    <property type="term" value="P:fatty acid biosynthetic process"/>
    <property type="evidence" value="ECO:0007669"/>
    <property type="project" value="TreeGrafter"/>
</dbReference>
<evidence type="ECO:0000313" key="4">
    <source>
        <dbReference type="EMBL" id="KAJ5190399.1"/>
    </source>
</evidence>
<dbReference type="PANTHER" id="PTHR42760:SF83">
    <property type="entry name" value="(3R)-3-HYDROXYACYL-COA DEHYDROGENASE"/>
    <property type="match status" value="1"/>
</dbReference>
<dbReference type="SUPFAM" id="SSF51735">
    <property type="entry name" value="NAD(P)-binding Rossmann-fold domains"/>
    <property type="match status" value="1"/>
</dbReference>
<protein>
    <submittedName>
        <fullName evidence="4">Short-chain dehydrogenase/reductase SDR</fullName>
    </submittedName>
</protein>
<organism evidence="4 5">
    <name type="scientific">Penicillium cinerascens</name>
    <dbReference type="NCBI Taxonomy" id="70096"/>
    <lineage>
        <taxon>Eukaryota</taxon>
        <taxon>Fungi</taxon>
        <taxon>Dikarya</taxon>
        <taxon>Ascomycota</taxon>
        <taxon>Pezizomycotina</taxon>
        <taxon>Eurotiomycetes</taxon>
        <taxon>Eurotiomycetidae</taxon>
        <taxon>Eurotiales</taxon>
        <taxon>Aspergillaceae</taxon>
        <taxon>Penicillium</taxon>
    </lineage>
</organism>
<sequence length="250" mass="26012">MTTPSPLSGKVILITGAGNGIGRATSIKLASEGASLALSDIDLASVNETAAQCVEQRPAQSHTINEVDVSNVASVNAWVMATVSRYGRLDHIFNCAGINPIQIPTVDTTDEYSQRLISVNLGGTFNVCRACIPHLLSGSSVVNVSSIVGVQPRAGMAIYAATKAGIIGLSKSMAMELGPQGIRVNVVAPGEIYTATNVSVIAGEETVQRAGQKVALGRLGRPDEIADVVIWMFQSSYMNGSVIEVNGGVE</sequence>
<dbReference type="RefSeq" id="XP_058303339.1">
    <property type="nucleotide sequence ID" value="XM_058456440.1"/>
</dbReference>
<keyword evidence="2" id="KW-0521">NADP</keyword>
<reference evidence="4" key="2">
    <citation type="journal article" date="2023" name="IMA Fungus">
        <title>Comparative genomic study of the Penicillium genus elucidates a diverse pangenome and 15 lateral gene transfer events.</title>
        <authorList>
            <person name="Petersen C."/>
            <person name="Sorensen T."/>
            <person name="Nielsen M.R."/>
            <person name="Sondergaard T.E."/>
            <person name="Sorensen J.L."/>
            <person name="Fitzpatrick D.A."/>
            <person name="Frisvad J.C."/>
            <person name="Nielsen K.L."/>
        </authorList>
    </citation>
    <scope>NUCLEOTIDE SEQUENCE</scope>
    <source>
        <strain evidence="4">IBT 15544</strain>
    </source>
</reference>
<evidence type="ECO:0000256" key="3">
    <source>
        <dbReference type="ARBA" id="ARBA00023002"/>
    </source>
</evidence>
<dbReference type="AlphaFoldDB" id="A0A9W9J605"/>
<dbReference type="InterPro" id="IPR002347">
    <property type="entry name" value="SDR_fam"/>
</dbReference>
<dbReference type="Gene3D" id="3.40.50.720">
    <property type="entry name" value="NAD(P)-binding Rossmann-like Domain"/>
    <property type="match status" value="1"/>
</dbReference>
<dbReference type="Pfam" id="PF13561">
    <property type="entry name" value="adh_short_C2"/>
    <property type="match status" value="1"/>
</dbReference>
<accession>A0A9W9J605</accession>
<dbReference type="InterPro" id="IPR036291">
    <property type="entry name" value="NAD(P)-bd_dom_sf"/>
</dbReference>
<comment type="caution">
    <text evidence="4">The sequence shown here is derived from an EMBL/GenBank/DDBJ whole genome shotgun (WGS) entry which is preliminary data.</text>
</comment>
<gene>
    <name evidence="4" type="ORF">N7498_009384</name>
</gene>
<dbReference type="OrthoDB" id="1669814at2759"/>
<comment type="similarity">
    <text evidence="1">Belongs to the short-chain dehydrogenases/reductases (SDR) family.</text>
</comment>
<keyword evidence="3" id="KW-0560">Oxidoreductase</keyword>
<name>A0A9W9J605_9EURO</name>